<evidence type="ECO:0000256" key="4">
    <source>
        <dbReference type="ARBA" id="ARBA00013673"/>
    </source>
</evidence>
<dbReference type="CDD" id="cd18084">
    <property type="entry name" value="RsmE-like"/>
    <property type="match status" value="1"/>
</dbReference>
<dbReference type="InterPro" id="IPR015947">
    <property type="entry name" value="PUA-like_sf"/>
</dbReference>
<feature type="domain" description="Ribosomal RNA small subunit methyltransferase E methyltransferase" evidence="13">
    <location>
        <begin position="71"/>
        <end position="238"/>
    </location>
</feature>
<dbReference type="NCBIfam" id="TIGR00046">
    <property type="entry name" value="RsmE family RNA methyltransferase"/>
    <property type="match status" value="1"/>
</dbReference>
<dbReference type="SUPFAM" id="SSF88697">
    <property type="entry name" value="PUA domain-like"/>
    <property type="match status" value="1"/>
</dbReference>
<reference evidence="14 15" key="1">
    <citation type="journal article" date="2015" name="Genome Announc.">
        <title>Expanding the biotechnology potential of lactobacilli through comparative genomics of 213 strains and associated genera.</title>
        <authorList>
            <person name="Sun Z."/>
            <person name="Harris H.M."/>
            <person name="McCann A."/>
            <person name="Guo C."/>
            <person name="Argimon S."/>
            <person name="Zhang W."/>
            <person name="Yang X."/>
            <person name="Jeffery I.B."/>
            <person name="Cooney J.C."/>
            <person name="Kagawa T.F."/>
            <person name="Liu W."/>
            <person name="Song Y."/>
            <person name="Salvetti E."/>
            <person name="Wrobel A."/>
            <person name="Rasinkangas P."/>
            <person name="Parkhill J."/>
            <person name="Rea M.C."/>
            <person name="O'Sullivan O."/>
            <person name="Ritari J."/>
            <person name="Douillard F.P."/>
            <person name="Paul Ross R."/>
            <person name="Yang R."/>
            <person name="Briner A.E."/>
            <person name="Felis G.E."/>
            <person name="de Vos W.M."/>
            <person name="Barrangou R."/>
            <person name="Klaenhammer T.R."/>
            <person name="Caufield P.W."/>
            <person name="Cui Y."/>
            <person name="Zhang H."/>
            <person name="O'Toole P.W."/>
        </authorList>
    </citation>
    <scope>NUCLEOTIDE SEQUENCE [LARGE SCALE GENOMIC DNA]</scope>
    <source>
        <strain evidence="14 15">DSM 22689</strain>
    </source>
</reference>
<dbReference type="InterPro" id="IPR029026">
    <property type="entry name" value="tRNA_m1G_MTases_N"/>
</dbReference>
<evidence type="ECO:0000256" key="12">
    <source>
        <dbReference type="PIRNR" id="PIRNR015601"/>
    </source>
</evidence>
<dbReference type="InterPro" id="IPR006700">
    <property type="entry name" value="RsmE"/>
</dbReference>
<dbReference type="SUPFAM" id="SSF75217">
    <property type="entry name" value="alpha/beta knot"/>
    <property type="match status" value="1"/>
</dbReference>
<evidence type="ECO:0000313" key="15">
    <source>
        <dbReference type="Proteomes" id="UP000051586"/>
    </source>
</evidence>
<keyword evidence="6 12" id="KW-0698">rRNA processing</keyword>
<evidence type="ECO:0000256" key="6">
    <source>
        <dbReference type="ARBA" id="ARBA00022552"/>
    </source>
</evidence>
<dbReference type="GO" id="GO:0070475">
    <property type="term" value="P:rRNA base methylation"/>
    <property type="evidence" value="ECO:0007669"/>
    <property type="project" value="TreeGrafter"/>
</dbReference>
<evidence type="ECO:0000256" key="5">
    <source>
        <dbReference type="ARBA" id="ARBA00022490"/>
    </source>
</evidence>
<evidence type="ECO:0000256" key="9">
    <source>
        <dbReference type="ARBA" id="ARBA00022691"/>
    </source>
</evidence>
<dbReference type="Gene3D" id="3.40.1280.10">
    <property type="match status" value="1"/>
</dbReference>
<keyword evidence="7 12" id="KW-0489">Methyltransferase</keyword>
<evidence type="ECO:0000256" key="11">
    <source>
        <dbReference type="ARBA" id="ARBA00047944"/>
    </source>
</evidence>
<evidence type="ECO:0000256" key="7">
    <source>
        <dbReference type="ARBA" id="ARBA00022603"/>
    </source>
</evidence>
<gene>
    <name evidence="14" type="ORF">FC87_GL000922</name>
</gene>
<keyword evidence="9 12" id="KW-0949">S-adenosyl-L-methionine</keyword>
<comment type="similarity">
    <text evidence="2 12">Belongs to the RNA methyltransferase RsmE family.</text>
</comment>
<dbReference type="PATRIC" id="fig|1423745.4.peg.983"/>
<dbReference type="STRING" id="1423745.GCA_001311215_00330"/>
<evidence type="ECO:0000313" key="14">
    <source>
        <dbReference type="EMBL" id="KRM91411.1"/>
    </source>
</evidence>
<dbReference type="PIRSF" id="PIRSF015601">
    <property type="entry name" value="MTase_slr0722"/>
    <property type="match status" value="1"/>
</dbReference>
<keyword evidence="8 12" id="KW-0808">Transferase</keyword>
<comment type="subcellular location">
    <subcellularLocation>
        <location evidence="1 12">Cytoplasm</location>
    </subcellularLocation>
</comment>
<dbReference type="RefSeq" id="WP_035421352.1">
    <property type="nucleotide sequence ID" value="NZ_AYZI01000005.1"/>
</dbReference>
<dbReference type="EMBL" id="AYZI01000005">
    <property type="protein sequence ID" value="KRM91411.1"/>
    <property type="molecule type" value="Genomic_DNA"/>
</dbReference>
<dbReference type="Proteomes" id="UP000051586">
    <property type="component" value="Unassembled WGS sequence"/>
</dbReference>
<dbReference type="Pfam" id="PF04452">
    <property type="entry name" value="Methyltrans_RNA"/>
    <property type="match status" value="1"/>
</dbReference>
<evidence type="ECO:0000256" key="1">
    <source>
        <dbReference type="ARBA" id="ARBA00004496"/>
    </source>
</evidence>
<dbReference type="PANTHER" id="PTHR30027:SF3">
    <property type="entry name" value="16S RRNA (URACIL(1498)-N(3))-METHYLTRANSFERASE"/>
    <property type="match status" value="1"/>
</dbReference>
<evidence type="ECO:0000256" key="10">
    <source>
        <dbReference type="ARBA" id="ARBA00025699"/>
    </source>
</evidence>
<evidence type="ECO:0000259" key="13">
    <source>
        <dbReference type="Pfam" id="PF04452"/>
    </source>
</evidence>
<name>A0A0R2CUX1_9LACO</name>
<evidence type="ECO:0000256" key="8">
    <source>
        <dbReference type="ARBA" id="ARBA00022679"/>
    </source>
</evidence>
<comment type="function">
    <text evidence="10 12">Specifically methylates the N3 position of the uracil ring of uridine 1498 (m3U1498) in 16S rRNA. Acts on the fully assembled 30S ribosomal subunit.</text>
</comment>
<dbReference type="GO" id="GO:0070042">
    <property type="term" value="F:rRNA (uridine-N3-)-methyltransferase activity"/>
    <property type="evidence" value="ECO:0007669"/>
    <property type="project" value="TreeGrafter"/>
</dbReference>
<keyword evidence="5 12" id="KW-0963">Cytoplasm</keyword>
<dbReference type="EC" id="2.1.1.193" evidence="3 12"/>
<evidence type="ECO:0000256" key="2">
    <source>
        <dbReference type="ARBA" id="ARBA00005528"/>
    </source>
</evidence>
<evidence type="ECO:0000256" key="3">
    <source>
        <dbReference type="ARBA" id="ARBA00012328"/>
    </source>
</evidence>
<dbReference type="GO" id="GO:0005737">
    <property type="term" value="C:cytoplasm"/>
    <property type="evidence" value="ECO:0007669"/>
    <property type="project" value="UniProtKB-SubCell"/>
</dbReference>
<dbReference type="PANTHER" id="PTHR30027">
    <property type="entry name" value="RIBOSOMAL RNA SMALL SUBUNIT METHYLTRANSFERASE E"/>
    <property type="match status" value="1"/>
</dbReference>
<sequence length="246" mass="27273">MQHYFLQQHLQLGMELVLPSEIRKHWIQVLRAKSGSSAEFVDNNQQVYLGKLINPVTGLIAITASKNFQAELPVQVTIACGVPKSGKAEFIVQKATELGATKIVFLPMEWSVARWQGKSEKKLLRLQKIAQGAAEQSHRNVIPTVMYTSGLPALNNLQAWDEKLVSYEEAAKQHEHQQLAKTLARTPVQSRIVALFGPEGGISPAEIAQLAALDFWPMGLGPRILRAETAPLYFLSAVSAFYELKC</sequence>
<dbReference type="InterPro" id="IPR046886">
    <property type="entry name" value="RsmE_MTase_dom"/>
</dbReference>
<dbReference type="InterPro" id="IPR029028">
    <property type="entry name" value="Alpha/beta_knot_MTases"/>
</dbReference>
<protein>
    <recommendedName>
        <fullName evidence="4 12">Ribosomal RNA small subunit methyltransferase E</fullName>
        <ecNumber evidence="3 12">2.1.1.193</ecNumber>
    </recommendedName>
</protein>
<organism evidence="14 15">
    <name type="scientific">Fructilactobacillus florum DSM 22689 = JCM 16035</name>
    <dbReference type="NCBI Taxonomy" id="1423745"/>
    <lineage>
        <taxon>Bacteria</taxon>
        <taxon>Bacillati</taxon>
        <taxon>Bacillota</taxon>
        <taxon>Bacilli</taxon>
        <taxon>Lactobacillales</taxon>
        <taxon>Lactobacillaceae</taxon>
        <taxon>Fructilactobacillus</taxon>
    </lineage>
</organism>
<proteinExistence type="inferred from homology"/>
<dbReference type="AlphaFoldDB" id="A0A0R2CUX1"/>
<accession>A0A0R2CUX1</accession>
<comment type="catalytic activity">
    <reaction evidence="11 12">
        <text>uridine(1498) in 16S rRNA + S-adenosyl-L-methionine = N(3)-methyluridine(1498) in 16S rRNA + S-adenosyl-L-homocysteine + H(+)</text>
        <dbReference type="Rhea" id="RHEA:42920"/>
        <dbReference type="Rhea" id="RHEA-COMP:10283"/>
        <dbReference type="Rhea" id="RHEA-COMP:10284"/>
        <dbReference type="ChEBI" id="CHEBI:15378"/>
        <dbReference type="ChEBI" id="CHEBI:57856"/>
        <dbReference type="ChEBI" id="CHEBI:59789"/>
        <dbReference type="ChEBI" id="CHEBI:65315"/>
        <dbReference type="ChEBI" id="CHEBI:74502"/>
        <dbReference type="EC" id="2.1.1.193"/>
    </reaction>
</comment>
<comment type="caution">
    <text evidence="14">The sequence shown here is derived from an EMBL/GenBank/DDBJ whole genome shotgun (WGS) entry which is preliminary data.</text>
</comment>